<comment type="catalytic activity">
    <reaction evidence="3">
        <text>L-glutaminyl-[protein] + H2O = L-glutamyl-[protein] + NH4(+)</text>
        <dbReference type="Rhea" id="RHEA:16441"/>
        <dbReference type="Rhea" id="RHEA-COMP:10207"/>
        <dbReference type="Rhea" id="RHEA-COMP:10208"/>
        <dbReference type="ChEBI" id="CHEBI:15377"/>
        <dbReference type="ChEBI" id="CHEBI:28938"/>
        <dbReference type="ChEBI" id="CHEBI:29973"/>
        <dbReference type="ChEBI" id="CHEBI:30011"/>
        <dbReference type="EC" id="3.5.1.44"/>
    </reaction>
</comment>
<keyword evidence="2 3" id="KW-0378">Hydrolase</keyword>
<comment type="function">
    <text evidence="3">Probably deamidates glutamine residues to glutamate on methyl-accepting chemotaxis receptors (MCPs), playing an important role in chemotaxis.</text>
</comment>
<dbReference type="AlphaFoldDB" id="A0A2C9DDL2"/>
<evidence type="ECO:0000256" key="4">
    <source>
        <dbReference type="SAM" id="MobiDB-lite"/>
    </source>
</evidence>
<dbReference type="InterPro" id="IPR005659">
    <property type="entry name" value="Chemorcpt_Glu_NH3ase_CheD"/>
</dbReference>
<dbReference type="HAMAP" id="MF_01440">
    <property type="entry name" value="CheD"/>
    <property type="match status" value="1"/>
</dbReference>
<gene>
    <name evidence="3 5" type="primary">cheD</name>
    <name evidence="5" type="ORF">HDIA_4719</name>
</gene>
<keyword evidence="1 3" id="KW-0145">Chemotaxis</keyword>
<name>A0A2C9DDL2_9HYPH</name>
<protein>
    <recommendedName>
        <fullName evidence="3">Probable chemoreceptor glutamine deamidase CheD</fullName>
        <ecNumber evidence="3">3.5.1.44</ecNumber>
    </recommendedName>
</protein>
<dbReference type="PANTHER" id="PTHR35147:SF2">
    <property type="entry name" value="CHEMORECEPTOR GLUTAMINE DEAMIDASE CHED-RELATED"/>
    <property type="match status" value="1"/>
</dbReference>
<dbReference type="Proteomes" id="UP000223606">
    <property type="component" value="Chromosome 1"/>
</dbReference>
<evidence type="ECO:0000256" key="1">
    <source>
        <dbReference type="ARBA" id="ARBA00022500"/>
    </source>
</evidence>
<evidence type="ECO:0000313" key="6">
    <source>
        <dbReference type="Proteomes" id="UP000223606"/>
    </source>
</evidence>
<reference evidence="6" key="1">
    <citation type="submission" date="2017-09" db="EMBL/GenBank/DDBJ databases">
        <title>Genome sequence of Nannocystis excedens DSM 71.</title>
        <authorList>
            <person name="Blom J."/>
        </authorList>
    </citation>
    <scope>NUCLEOTIDE SEQUENCE [LARGE SCALE GENOMIC DNA]</scope>
    <source>
        <strain evidence="6">type strain: E19</strain>
    </source>
</reference>
<evidence type="ECO:0000256" key="2">
    <source>
        <dbReference type="ARBA" id="ARBA00022801"/>
    </source>
</evidence>
<dbReference type="GO" id="GO:0050568">
    <property type="term" value="F:protein-glutamine glutaminase activity"/>
    <property type="evidence" value="ECO:0007669"/>
    <property type="project" value="UniProtKB-UniRule"/>
</dbReference>
<dbReference type="CDD" id="cd16352">
    <property type="entry name" value="CheD"/>
    <property type="match status" value="1"/>
</dbReference>
<organism evidence="5 6">
    <name type="scientific">Hartmannibacter diazotrophicus</name>
    <dbReference type="NCBI Taxonomy" id="1482074"/>
    <lineage>
        <taxon>Bacteria</taxon>
        <taxon>Pseudomonadati</taxon>
        <taxon>Pseudomonadota</taxon>
        <taxon>Alphaproteobacteria</taxon>
        <taxon>Hyphomicrobiales</taxon>
        <taxon>Pleomorphomonadaceae</taxon>
        <taxon>Hartmannibacter</taxon>
    </lineage>
</organism>
<keyword evidence="6" id="KW-1185">Reference proteome</keyword>
<keyword evidence="5" id="KW-0675">Receptor</keyword>
<dbReference type="EC" id="3.5.1.44" evidence="3"/>
<accession>A0A2C9DDL2</accession>
<dbReference type="InterPro" id="IPR011324">
    <property type="entry name" value="Cytotoxic_necrot_fac-like_cat"/>
</dbReference>
<dbReference type="GO" id="GO:0006935">
    <property type="term" value="P:chemotaxis"/>
    <property type="evidence" value="ECO:0007669"/>
    <property type="project" value="UniProtKB-UniRule"/>
</dbReference>
<dbReference type="KEGG" id="hdi:HDIA_4719"/>
<dbReference type="RefSeq" id="WP_197708071.1">
    <property type="nucleotide sequence ID" value="NZ_LT960614.1"/>
</dbReference>
<dbReference type="EMBL" id="LT960614">
    <property type="protein sequence ID" value="SON58260.1"/>
    <property type="molecule type" value="Genomic_DNA"/>
</dbReference>
<dbReference type="Gene3D" id="3.30.1330.200">
    <property type="match status" value="1"/>
</dbReference>
<evidence type="ECO:0000313" key="5">
    <source>
        <dbReference type="EMBL" id="SON58260.1"/>
    </source>
</evidence>
<dbReference type="Pfam" id="PF03975">
    <property type="entry name" value="CheD"/>
    <property type="match status" value="1"/>
</dbReference>
<proteinExistence type="inferred from homology"/>
<dbReference type="SUPFAM" id="SSF64438">
    <property type="entry name" value="CNF1/YfiH-like putative cysteine hydrolases"/>
    <property type="match status" value="1"/>
</dbReference>
<comment type="similarity">
    <text evidence="3">Belongs to the CheD family.</text>
</comment>
<dbReference type="PANTHER" id="PTHR35147">
    <property type="entry name" value="CHEMORECEPTOR GLUTAMINE DEAMIDASE CHED-RELATED"/>
    <property type="match status" value="1"/>
</dbReference>
<dbReference type="InterPro" id="IPR038592">
    <property type="entry name" value="CheD-like_sf"/>
</dbReference>
<feature type="region of interest" description="Disordered" evidence="4">
    <location>
        <begin position="1"/>
        <end position="20"/>
    </location>
</feature>
<sequence>MGRMASVLKPAQARPQRRGRAAWDARHNTYCVRILPGEAYTTGAGDEMIVTILGSCVAACVRNPWTGFCGMNHFMLPESETGEWNGATAAMRYGNYAMEALINEVLKSGCARRELEIKLFGGSNLANGASRVGDKNIDFVLKYLAAEGLRVTASDLGGPVGRRIHFFTKDGSVKRLLMKPTNAGTLLADELKYRIAINETSVGGDVELFD</sequence>
<evidence type="ECO:0000256" key="3">
    <source>
        <dbReference type="HAMAP-Rule" id="MF_01440"/>
    </source>
</evidence>